<organism evidence="1 2">
    <name type="scientific">Actinomadura craniellae</name>
    <dbReference type="NCBI Taxonomy" id="2231787"/>
    <lineage>
        <taxon>Bacteria</taxon>
        <taxon>Bacillati</taxon>
        <taxon>Actinomycetota</taxon>
        <taxon>Actinomycetes</taxon>
        <taxon>Streptosporangiales</taxon>
        <taxon>Thermomonosporaceae</taxon>
        <taxon>Actinomadura</taxon>
    </lineage>
</organism>
<name>A0A365H6W4_9ACTN</name>
<dbReference type="RefSeq" id="WP_111866948.1">
    <property type="nucleotide sequence ID" value="NZ_QLYX01000005.1"/>
</dbReference>
<dbReference type="AlphaFoldDB" id="A0A365H6W4"/>
<sequence length="79" mass="8327">MTAHRLYAWDVSLGDDHGAAGVTDDESRARARLAEALAGARPGARGRIRGAFLSLAGPRYVYGRTLAAAEVTDQGVAWS</sequence>
<dbReference type="EMBL" id="QLYX01000005">
    <property type="protein sequence ID" value="RAY14726.1"/>
    <property type="molecule type" value="Genomic_DNA"/>
</dbReference>
<reference evidence="1 2" key="1">
    <citation type="submission" date="2018-06" db="EMBL/GenBank/DDBJ databases">
        <title>Actinomadura craniellae sp. nov. isolated from marine sponge Craniella sp.</title>
        <authorList>
            <person name="Li L."/>
            <person name="Xu Q.H."/>
            <person name="Lin H.W."/>
            <person name="Lu Y.H."/>
        </authorList>
    </citation>
    <scope>NUCLEOTIDE SEQUENCE [LARGE SCALE GENOMIC DNA]</scope>
    <source>
        <strain evidence="1 2">LHW63021</strain>
    </source>
</reference>
<comment type="caution">
    <text evidence="1">The sequence shown here is derived from an EMBL/GenBank/DDBJ whole genome shotgun (WGS) entry which is preliminary data.</text>
</comment>
<dbReference type="Proteomes" id="UP000251891">
    <property type="component" value="Unassembled WGS sequence"/>
</dbReference>
<gene>
    <name evidence="1" type="ORF">DPM19_13345</name>
</gene>
<accession>A0A365H6W4</accession>
<protein>
    <submittedName>
        <fullName evidence="1">Uncharacterized protein</fullName>
    </submittedName>
</protein>
<proteinExistence type="predicted"/>
<evidence type="ECO:0000313" key="1">
    <source>
        <dbReference type="EMBL" id="RAY14726.1"/>
    </source>
</evidence>
<evidence type="ECO:0000313" key="2">
    <source>
        <dbReference type="Proteomes" id="UP000251891"/>
    </source>
</evidence>
<keyword evidence="2" id="KW-1185">Reference proteome</keyword>